<organism evidence="1 2">
    <name type="scientific">Ridgeia piscesae</name>
    <name type="common">Tubeworm</name>
    <dbReference type="NCBI Taxonomy" id="27915"/>
    <lineage>
        <taxon>Eukaryota</taxon>
        <taxon>Metazoa</taxon>
        <taxon>Spiralia</taxon>
        <taxon>Lophotrochozoa</taxon>
        <taxon>Annelida</taxon>
        <taxon>Polychaeta</taxon>
        <taxon>Sedentaria</taxon>
        <taxon>Canalipalpata</taxon>
        <taxon>Sabellida</taxon>
        <taxon>Siboglinidae</taxon>
        <taxon>Ridgeia</taxon>
    </lineage>
</organism>
<accession>A0AAD9P555</accession>
<dbReference type="EMBL" id="JAODUO010000136">
    <property type="protein sequence ID" value="KAK2188305.1"/>
    <property type="molecule type" value="Genomic_DNA"/>
</dbReference>
<gene>
    <name evidence="1" type="ORF">NP493_136g01033</name>
</gene>
<proteinExistence type="predicted"/>
<sequence>MYCNTSTGAHDAFAFPSCRATPVPRRMGQCGTVHKSAPGRPPKLDASDLANLVRRMRTKPGRRSAVPRAVDGPDECDEDMADCRAIAKVTQCPCTITI</sequence>
<keyword evidence="2" id="KW-1185">Reference proteome</keyword>
<dbReference type="AlphaFoldDB" id="A0AAD9P555"/>
<evidence type="ECO:0000313" key="1">
    <source>
        <dbReference type="EMBL" id="KAK2188305.1"/>
    </source>
</evidence>
<reference evidence="1" key="1">
    <citation type="journal article" date="2023" name="Mol. Biol. Evol.">
        <title>Third-Generation Sequencing Reveals the Adaptive Role of the Epigenome in Three Deep-Sea Polychaetes.</title>
        <authorList>
            <person name="Perez M."/>
            <person name="Aroh O."/>
            <person name="Sun Y."/>
            <person name="Lan Y."/>
            <person name="Juniper S.K."/>
            <person name="Young C.R."/>
            <person name="Angers B."/>
            <person name="Qian P.Y."/>
        </authorList>
    </citation>
    <scope>NUCLEOTIDE SEQUENCE</scope>
    <source>
        <strain evidence="1">R07B-5</strain>
    </source>
</reference>
<name>A0AAD9P555_RIDPI</name>
<comment type="caution">
    <text evidence="1">The sequence shown here is derived from an EMBL/GenBank/DDBJ whole genome shotgun (WGS) entry which is preliminary data.</text>
</comment>
<dbReference type="Proteomes" id="UP001209878">
    <property type="component" value="Unassembled WGS sequence"/>
</dbReference>
<evidence type="ECO:0000313" key="2">
    <source>
        <dbReference type="Proteomes" id="UP001209878"/>
    </source>
</evidence>
<protein>
    <submittedName>
        <fullName evidence="1">Uncharacterized protein</fullName>
    </submittedName>
</protein>